<comment type="similarity">
    <text evidence="1 8 9">Belongs to the class-I aminoacyl-tRNA synthetase family.</text>
</comment>
<keyword evidence="6 8" id="KW-0030">Aminoacyl-tRNA synthetase</keyword>
<dbReference type="PRINTS" id="PR01039">
    <property type="entry name" value="TRNASYNTHTRP"/>
</dbReference>
<feature type="binding site" evidence="8">
    <location>
        <begin position="147"/>
        <end position="149"/>
    </location>
    <ligand>
        <name>ATP</name>
        <dbReference type="ChEBI" id="CHEBI:30616"/>
    </ligand>
</feature>
<evidence type="ECO:0000256" key="6">
    <source>
        <dbReference type="ARBA" id="ARBA00023146"/>
    </source>
</evidence>
<dbReference type="PANTHER" id="PTHR43766:SF1">
    <property type="entry name" value="TRYPTOPHAN--TRNA LIGASE, MITOCHONDRIAL"/>
    <property type="match status" value="1"/>
</dbReference>
<dbReference type="CDD" id="cd00806">
    <property type="entry name" value="TrpRS_core"/>
    <property type="match status" value="1"/>
</dbReference>
<dbReference type="FunFam" id="1.10.240.10:FF:000002">
    <property type="entry name" value="Tryptophan--tRNA ligase"/>
    <property type="match status" value="1"/>
</dbReference>
<dbReference type="AlphaFoldDB" id="A0A1G2EWE8"/>
<feature type="binding site" evidence="8">
    <location>
        <begin position="194"/>
        <end position="198"/>
    </location>
    <ligand>
        <name>ATP</name>
        <dbReference type="ChEBI" id="CHEBI:30616"/>
    </ligand>
</feature>
<comment type="catalytic activity">
    <reaction evidence="7 8">
        <text>tRNA(Trp) + L-tryptophan + ATP = L-tryptophyl-tRNA(Trp) + AMP + diphosphate + H(+)</text>
        <dbReference type="Rhea" id="RHEA:24080"/>
        <dbReference type="Rhea" id="RHEA-COMP:9671"/>
        <dbReference type="Rhea" id="RHEA-COMP:9705"/>
        <dbReference type="ChEBI" id="CHEBI:15378"/>
        <dbReference type="ChEBI" id="CHEBI:30616"/>
        <dbReference type="ChEBI" id="CHEBI:33019"/>
        <dbReference type="ChEBI" id="CHEBI:57912"/>
        <dbReference type="ChEBI" id="CHEBI:78442"/>
        <dbReference type="ChEBI" id="CHEBI:78535"/>
        <dbReference type="ChEBI" id="CHEBI:456215"/>
        <dbReference type="EC" id="6.1.1.2"/>
    </reaction>
</comment>
<evidence type="ECO:0000313" key="10">
    <source>
        <dbReference type="EMBL" id="OGZ30063.1"/>
    </source>
</evidence>
<keyword evidence="5 8" id="KW-0648">Protein biosynthesis</keyword>
<comment type="subcellular location">
    <subcellularLocation>
        <location evidence="8">Cytoplasm</location>
    </subcellularLocation>
</comment>
<evidence type="ECO:0000256" key="2">
    <source>
        <dbReference type="ARBA" id="ARBA00022598"/>
    </source>
</evidence>
<gene>
    <name evidence="8" type="primary">trpS</name>
    <name evidence="10" type="ORF">A2931_04020</name>
</gene>
<dbReference type="HAMAP" id="MF_00140_B">
    <property type="entry name" value="Trp_tRNA_synth_B"/>
    <property type="match status" value="1"/>
</dbReference>
<accession>A0A1G2EWE8</accession>
<evidence type="ECO:0000256" key="5">
    <source>
        <dbReference type="ARBA" id="ARBA00022917"/>
    </source>
</evidence>
<dbReference type="InterPro" id="IPR002306">
    <property type="entry name" value="Trp-tRNA-ligase"/>
</dbReference>
<evidence type="ECO:0000256" key="3">
    <source>
        <dbReference type="ARBA" id="ARBA00022741"/>
    </source>
</evidence>
<dbReference type="InterPro" id="IPR050203">
    <property type="entry name" value="Trp-tRNA_synthetase"/>
</dbReference>
<dbReference type="PROSITE" id="PS00178">
    <property type="entry name" value="AA_TRNA_LIGASE_I"/>
    <property type="match status" value="1"/>
</dbReference>
<dbReference type="SUPFAM" id="SSF52374">
    <property type="entry name" value="Nucleotidylyl transferase"/>
    <property type="match status" value="1"/>
</dbReference>
<keyword evidence="8" id="KW-0963">Cytoplasm</keyword>
<proteinExistence type="inferred from homology"/>
<dbReference type="Gene3D" id="3.40.50.620">
    <property type="entry name" value="HUPs"/>
    <property type="match status" value="1"/>
</dbReference>
<evidence type="ECO:0000256" key="8">
    <source>
        <dbReference type="HAMAP-Rule" id="MF_00140"/>
    </source>
</evidence>
<evidence type="ECO:0000313" key="11">
    <source>
        <dbReference type="Proteomes" id="UP000177486"/>
    </source>
</evidence>
<evidence type="ECO:0000256" key="7">
    <source>
        <dbReference type="ARBA" id="ARBA00049929"/>
    </source>
</evidence>
<dbReference type="GO" id="GO:0006436">
    <property type="term" value="P:tryptophanyl-tRNA aminoacylation"/>
    <property type="evidence" value="ECO:0007669"/>
    <property type="project" value="UniProtKB-UniRule"/>
</dbReference>
<comment type="caution">
    <text evidence="10">The sequence shown here is derived from an EMBL/GenBank/DDBJ whole genome shotgun (WGS) entry which is preliminary data.</text>
</comment>
<dbReference type="Pfam" id="PF00579">
    <property type="entry name" value="tRNA-synt_1b"/>
    <property type="match status" value="1"/>
</dbReference>
<keyword evidence="2 8" id="KW-0436">Ligase</keyword>
<keyword evidence="4 8" id="KW-0067">ATP-binding</keyword>
<keyword evidence="3 8" id="KW-0547">Nucleotide-binding</keyword>
<feature type="binding site" evidence="8">
    <location>
        <position position="185"/>
    </location>
    <ligand>
        <name>ATP</name>
        <dbReference type="ChEBI" id="CHEBI:30616"/>
    </ligand>
</feature>
<evidence type="ECO:0000256" key="1">
    <source>
        <dbReference type="ARBA" id="ARBA00005594"/>
    </source>
</evidence>
<feature type="binding site" evidence="8">
    <location>
        <begin position="11"/>
        <end position="13"/>
    </location>
    <ligand>
        <name>ATP</name>
        <dbReference type="ChEBI" id="CHEBI:30616"/>
    </ligand>
</feature>
<dbReference type="InterPro" id="IPR001412">
    <property type="entry name" value="aa-tRNA-synth_I_CS"/>
</dbReference>
<evidence type="ECO:0000256" key="4">
    <source>
        <dbReference type="ARBA" id="ARBA00022840"/>
    </source>
</evidence>
<feature type="binding site" evidence="8">
    <location>
        <begin position="19"/>
        <end position="20"/>
    </location>
    <ligand>
        <name>ATP</name>
        <dbReference type="ChEBI" id="CHEBI:30616"/>
    </ligand>
</feature>
<dbReference type="EMBL" id="MHMQ01000027">
    <property type="protein sequence ID" value="OGZ30063.1"/>
    <property type="molecule type" value="Genomic_DNA"/>
</dbReference>
<feature type="short sequence motif" description="'HIGH' region" evidence="8">
    <location>
        <begin position="12"/>
        <end position="20"/>
    </location>
</feature>
<organism evidence="10 11">
    <name type="scientific">Candidatus Niyogibacteria bacterium RIFCSPLOWO2_01_FULL_45_48</name>
    <dbReference type="NCBI Taxonomy" id="1801724"/>
    <lineage>
        <taxon>Bacteria</taxon>
        <taxon>Candidatus Niyogiibacteriota</taxon>
    </lineage>
</organism>
<dbReference type="InterPro" id="IPR024109">
    <property type="entry name" value="Trp-tRNA-ligase_bac-type"/>
</dbReference>
<protein>
    <recommendedName>
        <fullName evidence="8">Tryptophan--tRNA ligase</fullName>
        <ecNumber evidence="8">6.1.1.2</ecNumber>
    </recommendedName>
    <alternativeName>
        <fullName evidence="8">Tryptophanyl-tRNA synthetase</fullName>
        <shortName evidence="8">TrpRS</shortName>
    </alternativeName>
</protein>
<dbReference type="EC" id="6.1.1.2" evidence="8"/>
<dbReference type="InterPro" id="IPR002305">
    <property type="entry name" value="aa-tRNA-synth_Ic"/>
</dbReference>
<dbReference type="InterPro" id="IPR014729">
    <property type="entry name" value="Rossmann-like_a/b/a_fold"/>
</dbReference>
<sequence>MAKETALSGIRPTGELHLGNYFGALRQWVSIQEKYDCHFMVADLHSLTTLETTKNIKEKTLELAGLWLASGLNPKKSTIFLQSAIPEHGELGSIFSTLLPVSMLELNPTYKEMVSENPKAGSFGIMNYPVLQAADILIYKASRVPIGKDQDPHIEITREIARRFNRRFGNIFPEPRSMFDEVPKIYSLSSPQKKMSKSHGPDSYIALLDSPDKIRRKIKSSVTDSGSEIKYDELNKPAISHLLDIFYLVSDKSAKELEKKYKNSGYAEFKKDLAEAIIKHLTPIQKKYAEISKNPKAIEKILKDGSERARAVAQKTTREVKSKIGLLDF</sequence>
<name>A0A1G2EWE8_9BACT</name>
<dbReference type="Gene3D" id="1.10.240.10">
    <property type="entry name" value="Tyrosyl-Transfer RNA Synthetase"/>
    <property type="match status" value="1"/>
</dbReference>
<dbReference type="Proteomes" id="UP000177486">
    <property type="component" value="Unassembled WGS sequence"/>
</dbReference>
<comment type="subunit">
    <text evidence="8">Homodimer.</text>
</comment>
<dbReference type="GO" id="GO:0005524">
    <property type="term" value="F:ATP binding"/>
    <property type="evidence" value="ECO:0007669"/>
    <property type="project" value="UniProtKB-UniRule"/>
</dbReference>
<feature type="binding site" evidence="8">
    <location>
        <position position="135"/>
    </location>
    <ligand>
        <name>L-tryptophan</name>
        <dbReference type="ChEBI" id="CHEBI:57912"/>
    </ligand>
</feature>
<comment type="function">
    <text evidence="8">Catalyzes the attachment of tryptophan to tRNA(Trp).</text>
</comment>
<evidence type="ECO:0000256" key="9">
    <source>
        <dbReference type="RuleBase" id="RU363036"/>
    </source>
</evidence>
<reference evidence="10 11" key="1">
    <citation type="journal article" date="2016" name="Nat. Commun.">
        <title>Thousands of microbial genomes shed light on interconnected biogeochemical processes in an aquifer system.</title>
        <authorList>
            <person name="Anantharaman K."/>
            <person name="Brown C.T."/>
            <person name="Hug L.A."/>
            <person name="Sharon I."/>
            <person name="Castelle C.J."/>
            <person name="Probst A.J."/>
            <person name="Thomas B.C."/>
            <person name="Singh A."/>
            <person name="Wilkins M.J."/>
            <person name="Karaoz U."/>
            <person name="Brodie E.L."/>
            <person name="Williams K.H."/>
            <person name="Hubbard S.S."/>
            <person name="Banfield J.F."/>
        </authorList>
    </citation>
    <scope>NUCLEOTIDE SEQUENCE [LARGE SCALE GENOMIC DNA]</scope>
</reference>
<dbReference type="GO" id="GO:0004830">
    <property type="term" value="F:tryptophan-tRNA ligase activity"/>
    <property type="evidence" value="ECO:0007669"/>
    <property type="project" value="UniProtKB-UniRule"/>
</dbReference>
<dbReference type="GO" id="GO:0005829">
    <property type="term" value="C:cytosol"/>
    <property type="evidence" value="ECO:0007669"/>
    <property type="project" value="TreeGrafter"/>
</dbReference>
<feature type="short sequence motif" description="'KMSKS' region" evidence="8">
    <location>
        <begin position="194"/>
        <end position="198"/>
    </location>
</feature>
<dbReference type="NCBIfam" id="TIGR00233">
    <property type="entry name" value="trpS"/>
    <property type="match status" value="1"/>
</dbReference>
<dbReference type="PANTHER" id="PTHR43766">
    <property type="entry name" value="TRYPTOPHAN--TRNA LIGASE, MITOCHONDRIAL"/>
    <property type="match status" value="1"/>
</dbReference>